<feature type="domain" description="SnoaL-like" evidence="1">
    <location>
        <begin position="30"/>
        <end position="133"/>
    </location>
</feature>
<dbReference type="SUPFAM" id="SSF54427">
    <property type="entry name" value="NTF2-like"/>
    <property type="match status" value="1"/>
</dbReference>
<accession>A0A3E1Y3M2</accession>
<dbReference type="RefSeq" id="WP_116978306.1">
    <property type="nucleotide sequence ID" value="NZ_QPMM01000014.1"/>
</dbReference>
<keyword evidence="3" id="KW-1185">Reference proteome</keyword>
<dbReference type="EMBL" id="QPMM01000014">
    <property type="protein sequence ID" value="RFS19253.1"/>
    <property type="molecule type" value="Genomic_DNA"/>
</dbReference>
<gene>
    <name evidence="2" type="ORF">DVR12_23755</name>
</gene>
<dbReference type="OrthoDB" id="129343at2"/>
<protein>
    <submittedName>
        <fullName evidence="2">Nuclear transport factor 2 family protein</fullName>
    </submittedName>
</protein>
<comment type="caution">
    <text evidence="2">The sequence shown here is derived from an EMBL/GenBank/DDBJ whole genome shotgun (WGS) entry which is preliminary data.</text>
</comment>
<name>A0A3E1Y3M2_9BACT</name>
<evidence type="ECO:0000259" key="1">
    <source>
        <dbReference type="Pfam" id="PF12680"/>
    </source>
</evidence>
<sequence>MRTCILVTFIAFTFFSCERRTATLENEKVVKQLYDYFNKHDWEKMANLYAEVAEFKDPAYGKDIVQQTRQQIVKHYSELGEMFPDVNDKVIEIYPSGEKHVIVEFVSTGTSQDGSRFEMPICTIFTIENGLITKDYTYYDNFEEPK</sequence>
<reference evidence="2 3" key="1">
    <citation type="submission" date="2018-07" db="EMBL/GenBank/DDBJ databases">
        <title>Chitinophaga K2CV101002-2 sp. nov., isolated from a monsoon evergreen broad-leaved forest soil.</title>
        <authorList>
            <person name="Lv Y."/>
        </authorList>
    </citation>
    <scope>NUCLEOTIDE SEQUENCE [LARGE SCALE GENOMIC DNA]</scope>
    <source>
        <strain evidence="2 3">GDMCC 1.1288</strain>
    </source>
</reference>
<evidence type="ECO:0000313" key="2">
    <source>
        <dbReference type="EMBL" id="RFS19253.1"/>
    </source>
</evidence>
<dbReference type="CDD" id="cd00531">
    <property type="entry name" value="NTF2_like"/>
    <property type="match status" value="1"/>
</dbReference>
<dbReference type="AlphaFoldDB" id="A0A3E1Y3M2"/>
<evidence type="ECO:0000313" key="3">
    <source>
        <dbReference type="Proteomes" id="UP000260644"/>
    </source>
</evidence>
<proteinExistence type="predicted"/>
<dbReference type="Gene3D" id="3.10.450.50">
    <property type="match status" value="1"/>
</dbReference>
<organism evidence="2 3">
    <name type="scientific">Chitinophaga silvatica</name>
    <dbReference type="NCBI Taxonomy" id="2282649"/>
    <lineage>
        <taxon>Bacteria</taxon>
        <taxon>Pseudomonadati</taxon>
        <taxon>Bacteroidota</taxon>
        <taxon>Chitinophagia</taxon>
        <taxon>Chitinophagales</taxon>
        <taxon>Chitinophagaceae</taxon>
        <taxon>Chitinophaga</taxon>
    </lineage>
</organism>
<dbReference type="Pfam" id="PF12680">
    <property type="entry name" value="SnoaL_2"/>
    <property type="match status" value="1"/>
</dbReference>
<dbReference type="InterPro" id="IPR032710">
    <property type="entry name" value="NTF2-like_dom_sf"/>
</dbReference>
<dbReference type="PROSITE" id="PS51257">
    <property type="entry name" value="PROKAR_LIPOPROTEIN"/>
    <property type="match status" value="1"/>
</dbReference>
<dbReference type="InterPro" id="IPR037401">
    <property type="entry name" value="SnoaL-like"/>
</dbReference>
<dbReference type="Proteomes" id="UP000260644">
    <property type="component" value="Unassembled WGS sequence"/>
</dbReference>